<dbReference type="PANTHER" id="PTHR13072:SF0">
    <property type="entry name" value="DYNACTIN SUBUNIT 6"/>
    <property type="match status" value="1"/>
</dbReference>
<dbReference type="GO" id="GO:0007052">
    <property type="term" value="P:mitotic spindle organization"/>
    <property type="evidence" value="ECO:0007669"/>
    <property type="project" value="TreeGrafter"/>
</dbReference>
<gene>
    <name evidence="8" type="ORF">P280DRAFT_396604</name>
</gene>
<feature type="region of interest" description="Disordered" evidence="7">
    <location>
        <begin position="1"/>
        <end position="23"/>
    </location>
</feature>
<dbReference type="Proteomes" id="UP000799753">
    <property type="component" value="Unassembled WGS sequence"/>
</dbReference>
<keyword evidence="5" id="KW-0206">Cytoskeleton</keyword>
<name>A0A6A6S4F4_9PLEO</name>
<comment type="similarity">
    <text evidence="2">Belongs to the dynactin subunits 5/6 family. Dynactin subunit 6 subfamily.</text>
</comment>
<dbReference type="AlphaFoldDB" id="A0A6A6S4F4"/>
<comment type="subcellular location">
    <subcellularLocation>
        <location evidence="1">Cytoplasm</location>
        <location evidence="1">Cytoskeleton</location>
    </subcellularLocation>
</comment>
<dbReference type="GO" id="GO:0070840">
    <property type="term" value="F:dynein complex binding"/>
    <property type="evidence" value="ECO:0007669"/>
    <property type="project" value="TreeGrafter"/>
</dbReference>
<evidence type="ECO:0000256" key="1">
    <source>
        <dbReference type="ARBA" id="ARBA00004245"/>
    </source>
</evidence>
<protein>
    <recommendedName>
        <fullName evidence="3">Dynactin subunit 6</fullName>
    </recommendedName>
</protein>
<dbReference type="InterPro" id="IPR011004">
    <property type="entry name" value="Trimer_LpxA-like_sf"/>
</dbReference>
<dbReference type="Gene3D" id="2.160.10.10">
    <property type="entry name" value="Hexapeptide repeat proteins"/>
    <property type="match status" value="1"/>
</dbReference>
<dbReference type="OrthoDB" id="2355at2759"/>
<proteinExistence type="inferred from homology"/>
<dbReference type="InterPro" id="IPR027777">
    <property type="entry name" value="DCTN6"/>
</dbReference>
<reference evidence="8" key="1">
    <citation type="journal article" date="2020" name="Stud. Mycol.">
        <title>101 Dothideomycetes genomes: a test case for predicting lifestyles and emergence of pathogens.</title>
        <authorList>
            <person name="Haridas S."/>
            <person name="Albert R."/>
            <person name="Binder M."/>
            <person name="Bloem J."/>
            <person name="Labutti K."/>
            <person name="Salamov A."/>
            <person name="Andreopoulos B."/>
            <person name="Baker S."/>
            <person name="Barry K."/>
            <person name="Bills G."/>
            <person name="Bluhm B."/>
            <person name="Cannon C."/>
            <person name="Castanera R."/>
            <person name="Culley D."/>
            <person name="Daum C."/>
            <person name="Ezra D."/>
            <person name="Gonzalez J."/>
            <person name="Henrissat B."/>
            <person name="Kuo A."/>
            <person name="Liang C."/>
            <person name="Lipzen A."/>
            <person name="Lutzoni F."/>
            <person name="Magnuson J."/>
            <person name="Mondo S."/>
            <person name="Nolan M."/>
            <person name="Ohm R."/>
            <person name="Pangilinan J."/>
            <person name="Park H.-J."/>
            <person name="Ramirez L."/>
            <person name="Alfaro M."/>
            <person name="Sun H."/>
            <person name="Tritt A."/>
            <person name="Yoshinaga Y."/>
            <person name="Zwiers L.-H."/>
            <person name="Turgeon B."/>
            <person name="Goodwin S."/>
            <person name="Spatafora J."/>
            <person name="Crous P."/>
            <person name="Grigoriev I."/>
        </authorList>
    </citation>
    <scope>NUCLEOTIDE SEQUENCE</scope>
    <source>
        <strain evidence="8">CBS 473.64</strain>
    </source>
</reference>
<sequence length="214" mass="22566">MSAPTPSRSSSGRPTSTIQKRSSLLPKPSSIVIDQSVLIAQHASLTGTYPITVGPYTVLHPHSKISSTIAPVVLGEGVVVYERAKVGVGAGGVAGMGAARESMRVDGTVLGRYVVVETGAIVEAAEIGEGSVVEGSAVVGRGCVIGKFCTIAAHCIIPANTHLADYTVVYEGAKTRIDKTLQLRPQTQDMRTAFHKKQLETFRKLMPNNVAKWA</sequence>
<evidence type="ECO:0000256" key="5">
    <source>
        <dbReference type="ARBA" id="ARBA00023212"/>
    </source>
</evidence>
<dbReference type="PANTHER" id="PTHR13072">
    <property type="entry name" value="DYNACTIN 6"/>
    <property type="match status" value="1"/>
</dbReference>
<evidence type="ECO:0000256" key="6">
    <source>
        <dbReference type="ARBA" id="ARBA00034687"/>
    </source>
</evidence>
<evidence type="ECO:0000256" key="2">
    <source>
        <dbReference type="ARBA" id="ARBA00007719"/>
    </source>
</evidence>
<keyword evidence="4" id="KW-0963">Cytoplasm</keyword>
<dbReference type="GO" id="GO:0005869">
    <property type="term" value="C:dynactin complex"/>
    <property type="evidence" value="ECO:0007669"/>
    <property type="project" value="InterPro"/>
</dbReference>
<evidence type="ECO:0000256" key="4">
    <source>
        <dbReference type="ARBA" id="ARBA00022490"/>
    </source>
</evidence>
<comment type="function">
    <text evidence="6">Part of the dynactin complex that activates the molecular motor dynein for ultra-processive transport along microtubules.</text>
</comment>
<evidence type="ECO:0000313" key="9">
    <source>
        <dbReference type="Proteomes" id="UP000799753"/>
    </source>
</evidence>
<keyword evidence="9" id="KW-1185">Reference proteome</keyword>
<evidence type="ECO:0000313" key="8">
    <source>
        <dbReference type="EMBL" id="KAF2642495.1"/>
    </source>
</evidence>
<organism evidence="8 9">
    <name type="scientific">Massarina eburnea CBS 473.64</name>
    <dbReference type="NCBI Taxonomy" id="1395130"/>
    <lineage>
        <taxon>Eukaryota</taxon>
        <taxon>Fungi</taxon>
        <taxon>Dikarya</taxon>
        <taxon>Ascomycota</taxon>
        <taxon>Pezizomycotina</taxon>
        <taxon>Dothideomycetes</taxon>
        <taxon>Pleosporomycetidae</taxon>
        <taxon>Pleosporales</taxon>
        <taxon>Massarineae</taxon>
        <taxon>Massarinaceae</taxon>
        <taxon>Massarina</taxon>
    </lineage>
</organism>
<dbReference type="EMBL" id="MU006781">
    <property type="protein sequence ID" value="KAF2642495.1"/>
    <property type="molecule type" value="Genomic_DNA"/>
</dbReference>
<evidence type="ECO:0000256" key="7">
    <source>
        <dbReference type="SAM" id="MobiDB-lite"/>
    </source>
</evidence>
<accession>A0A6A6S4F4</accession>
<feature type="compositionally biased region" description="Low complexity" evidence="7">
    <location>
        <begin position="1"/>
        <end position="17"/>
    </location>
</feature>
<dbReference type="SUPFAM" id="SSF51161">
    <property type="entry name" value="Trimeric LpxA-like enzymes"/>
    <property type="match status" value="1"/>
</dbReference>
<evidence type="ECO:0000256" key="3">
    <source>
        <dbReference type="ARBA" id="ARBA00016573"/>
    </source>
</evidence>